<proteinExistence type="predicted"/>
<evidence type="ECO:0000313" key="2">
    <source>
        <dbReference type="Proteomes" id="UP000008370"/>
    </source>
</evidence>
<reference evidence="1 2" key="1">
    <citation type="journal article" date="2012" name="BMC Genomics">
        <title>Comparative genomics of the white-rot fungi, Phanerochaete carnosa and P. chrysosporium, to elucidate the genetic basis of the distinct wood types they colonize.</title>
        <authorList>
            <person name="Suzuki H."/>
            <person name="MacDonald J."/>
            <person name="Syed K."/>
            <person name="Salamov A."/>
            <person name="Hori C."/>
            <person name="Aerts A."/>
            <person name="Henrissat B."/>
            <person name="Wiebenga A."/>
            <person name="vanKuyk P.A."/>
            <person name="Barry K."/>
            <person name="Lindquist E."/>
            <person name="LaButti K."/>
            <person name="Lapidus A."/>
            <person name="Lucas S."/>
            <person name="Coutinho P."/>
            <person name="Gong Y."/>
            <person name="Samejima M."/>
            <person name="Mahadevan R."/>
            <person name="Abou-Zaid M."/>
            <person name="de Vries R.P."/>
            <person name="Igarashi K."/>
            <person name="Yadav J.S."/>
            <person name="Grigoriev I.V."/>
            <person name="Master E.R."/>
        </authorList>
    </citation>
    <scope>NUCLEOTIDE SEQUENCE [LARGE SCALE GENOMIC DNA]</scope>
    <source>
        <strain evidence="1 2">HHB-10118-sp</strain>
    </source>
</reference>
<dbReference type="InParanoid" id="K5UGM0"/>
<dbReference type="Proteomes" id="UP000008370">
    <property type="component" value="Unassembled WGS sequence"/>
</dbReference>
<dbReference type="RefSeq" id="XP_007402822.1">
    <property type="nucleotide sequence ID" value="XM_007402760.1"/>
</dbReference>
<keyword evidence="2" id="KW-1185">Reference proteome</keyword>
<dbReference type="EMBL" id="JH930867">
    <property type="protein sequence ID" value="EKM48626.1"/>
    <property type="molecule type" value="Genomic_DNA"/>
</dbReference>
<dbReference type="GeneID" id="18911920"/>
<protein>
    <submittedName>
        <fullName evidence="1">Uncharacterized protein</fullName>
    </submittedName>
</protein>
<dbReference type="KEGG" id="pco:PHACADRAFT_202584"/>
<organism evidence="1 2">
    <name type="scientific">Phanerochaete carnosa (strain HHB-10118-sp)</name>
    <name type="common">White-rot fungus</name>
    <name type="synonym">Peniophora carnosa</name>
    <dbReference type="NCBI Taxonomy" id="650164"/>
    <lineage>
        <taxon>Eukaryota</taxon>
        <taxon>Fungi</taxon>
        <taxon>Dikarya</taxon>
        <taxon>Basidiomycota</taxon>
        <taxon>Agaricomycotina</taxon>
        <taxon>Agaricomycetes</taxon>
        <taxon>Polyporales</taxon>
        <taxon>Phanerochaetaceae</taxon>
        <taxon>Phanerochaete</taxon>
    </lineage>
</organism>
<evidence type="ECO:0000313" key="1">
    <source>
        <dbReference type="EMBL" id="EKM48626.1"/>
    </source>
</evidence>
<gene>
    <name evidence="1" type="ORF">PHACADRAFT_202584</name>
</gene>
<dbReference type="AlphaFoldDB" id="K5UGM0"/>
<dbReference type="HOGENOM" id="CLU_2224147_0_0_1"/>
<accession>K5UGM0</accession>
<sequence length="106" mass="12234">MEFLKEFLTISQISVSVTTGVKDFFDFPFFLAIYEVRDYRFTSLRGIRVFFEGTEKAFIENGVLFPLTWEFQFIGGSADFAFDLEGSISLIVELLHWPVGSDVYSF</sequence>
<name>K5UGM0_PHACS</name>